<feature type="binding site" evidence="15">
    <location>
        <position position="249"/>
    </location>
    <ligand>
        <name>Ca(2+)</name>
        <dbReference type="ChEBI" id="CHEBI:29108"/>
        <label>2</label>
    </ligand>
</feature>
<dbReference type="Gene3D" id="2.60.40.1180">
    <property type="entry name" value="Golgi alpha-mannosidase II"/>
    <property type="match status" value="1"/>
</dbReference>
<evidence type="ECO:0000256" key="3">
    <source>
        <dbReference type="ARBA" id="ARBA00008061"/>
    </source>
</evidence>
<evidence type="ECO:0000256" key="7">
    <source>
        <dbReference type="ARBA" id="ARBA00022801"/>
    </source>
</evidence>
<comment type="catalytic activity">
    <reaction evidence="1">
        <text>Endohydrolysis of (1-&gt;4)-alpha-D-glucosidic linkages in polysaccharides containing three or more (1-&gt;4)-alpha-linked D-glucose units.</text>
        <dbReference type="EC" id="3.2.1.1"/>
    </reaction>
</comment>
<dbReference type="GO" id="GO:0016052">
    <property type="term" value="P:carbohydrate catabolic process"/>
    <property type="evidence" value="ECO:0007669"/>
    <property type="project" value="InterPro"/>
</dbReference>
<proteinExistence type="inferred from homology"/>
<keyword evidence="7" id="KW-0378">Hydrolase</keyword>
<dbReference type="KEGG" id="bfu:BCIN_04g06250"/>
<dbReference type="AlphaFoldDB" id="A0A384JGI9"/>
<keyword evidence="6 18" id="KW-0732">Signal</keyword>
<feature type="disulfide bond" evidence="16">
    <location>
        <begin position="52"/>
        <end position="60"/>
    </location>
</feature>
<dbReference type="OrthoDB" id="204980at2759"/>
<feature type="domain" description="Glycosyl hydrolase family 13 catalytic" evidence="19">
    <location>
        <begin position="35"/>
        <end position="388"/>
    </location>
</feature>
<evidence type="ECO:0000313" key="21">
    <source>
        <dbReference type="Proteomes" id="UP000001798"/>
    </source>
</evidence>
<dbReference type="InterPro" id="IPR006047">
    <property type="entry name" value="GH13_cat_dom"/>
</dbReference>
<evidence type="ECO:0000256" key="14">
    <source>
        <dbReference type="PIRSR" id="PIRSR001024-2"/>
    </source>
</evidence>
<feature type="disulfide bond" evidence="16">
    <location>
        <begin position="169"/>
        <end position="183"/>
    </location>
</feature>
<dbReference type="EC" id="3.2.1.1" evidence="4"/>
<evidence type="ECO:0000256" key="8">
    <source>
        <dbReference type="ARBA" id="ARBA00022837"/>
    </source>
</evidence>
<feature type="binding site" evidence="15">
    <location>
        <position position="140"/>
    </location>
    <ligand>
        <name>Ca(2+)</name>
        <dbReference type="ChEBI" id="CHEBI:29108"/>
        <label>1</label>
    </ligand>
</feature>
<evidence type="ECO:0000256" key="16">
    <source>
        <dbReference type="PIRSR" id="PIRSR001024-4"/>
    </source>
</evidence>
<reference evidence="20 21" key="2">
    <citation type="journal article" date="2012" name="Eukaryot. Cell">
        <title>Genome update of Botrytis cinerea strains B05.10 and T4.</title>
        <authorList>
            <person name="Staats M."/>
            <person name="van Kan J.A."/>
        </authorList>
    </citation>
    <scope>NUCLEOTIDE SEQUENCE [LARGE SCALE GENOMIC DNA]</scope>
    <source>
        <strain evidence="20 21">B05.10</strain>
    </source>
</reference>
<evidence type="ECO:0000313" key="20">
    <source>
        <dbReference type="EMBL" id="ATZ49484.1"/>
    </source>
</evidence>
<feature type="binding site" evidence="15">
    <location>
        <position position="181"/>
    </location>
    <ligand>
        <name>Ca(2+)</name>
        <dbReference type="ChEBI" id="CHEBI:29108"/>
        <label>1</label>
    </ligand>
</feature>
<evidence type="ECO:0000256" key="2">
    <source>
        <dbReference type="ARBA" id="ARBA00001913"/>
    </source>
</evidence>
<evidence type="ECO:0000256" key="4">
    <source>
        <dbReference type="ARBA" id="ARBA00012595"/>
    </source>
</evidence>
<dbReference type="Proteomes" id="UP000001798">
    <property type="component" value="Chromosome 4"/>
</dbReference>
<reference evidence="20 21" key="3">
    <citation type="journal article" date="2017" name="Mol. Plant Pathol.">
        <title>A gapless genome sequence of the fungus Botrytis cinerea.</title>
        <authorList>
            <person name="Van Kan J.A."/>
            <person name="Stassen J.H."/>
            <person name="Mosbach A."/>
            <person name="Van Der Lee T.A."/>
            <person name="Faino L."/>
            <person name="Farmer A.D."/>
            <person name="Papasotiriou D.G."/>
            <person name="Zhou S."/>
            <person name="Seidl M.F."/>
            <person name="Cottam E."/>
            <person name="Edel D."/>
            <person name="Hahn M."/>
            <person name="Schwartz D.C."/>
            <person name="Dietrich R.A."/>
            <person name="Widdison S."/>
            <person name="Scalliet G."/>
        </authorList>
    </citation>
    <scope>NUCLEOTIDE SEQUENCE [LARGE SCALE GENOMIC DNA]</scope>
    <source>
        <strain evidence="20 21">B05.10</strain>
    </source>
</reference>
<dbReference type="SUPFAM" id="SSF51011">
    <property type="entry name" value="Glycosyl hydrolase domain"/>
    <property type="match status" value="1"/>
</dbReference>
<feature type="binding site" evidence="15">
    <location>
        <position position="194"/>
    </location>
    <ligand>
        <name>Ca(2+)</name>
        <dbReference type="ChEBI" id="CHEBI:29108"/>
        <label>1</label>
    </ligand>
</feature>
<feature type="site" description="Transition state stabilizer" evidence="14">
    <location>
        <position position="316"/>
    </location>
</feature>
<dbReference type="SMART" id="SM00642">
    <property type="entry name" value="Aamy"/>
    <property type="match status" value="1"/>
</dbReference>
<organism evidence="20 21">
    <name type="scientific">Botryotinia fuckeliana (strain B05.10)</name>
    <name type="common">Noble rot fungus</name>
    <name type="synonym">Botrytis cinerea</name>
    <dbReference type="NCBI Taxonomy" id="332648"/>
    <lineage>
        <taxon>Eukaryota</taxon>
        <taxon>Fungi</taxon>
        <taxon>Dikarya</taxon>
        <taxon>Ascomycota</taxon>
        <taxon>Pezizomycotina</taxon>
        <taxon>Leotiomycetes</taxon>
        <taxon>Helotiales</taxon>
        <taxon>Sclerotiniaceae</taxon>
        <taxon>Botrytis</taxon>
    </lineage>
</organism>
<keyword evidence="12" id="KW-0326">Glycosidase</keyword>
<dbReference type="EMBL" id="CP009808">
    <property type="protein sequence ID" value="ATZ49484.1"/>
    <property type="molecule type" value="Genomic_DNA"/>
</dbReference>
<evidence type="ECO:0000259" key="19">
    <source>
        <dbReference type="SMART" id="SM00642"/>
    </source>
</evidence>
<feature type="binding site" evidence="15">
    <location>
        <position position="229"/>
    </location>
    <ligand>
        <name>Ca(2+)</name>
        <dbReference type="ChEBI" id="CHEBI:29108"/>
        <label>1</label>
    </ligand>
</feature>
<evidence type="ECO:0000256" key="13">
    <source>
        <dbReference type="PIRSR" id="PIRSR001024-1"/>
    </source>
</evidence>
<dbReference type="GO" id="GO:0005509">
    <property type="term" value="F:calcium ion binding"/>
    <property type="evidence" value="ECO:0007669"/>
    <property type="project" value="InterPro"/>
</dbReference>
<evidence type="ECO:0000256" key="9">
    <source>
        <dbReference type="ARBA" id="ARBA00023157"/>
    </source>
</evidence>
<evidence type="ECO:0000256" key="6">
    <source>
        <dbReference type="ARBA" id="ARBA00022729"/>
    </source>
</evidence>
<gene>
    <name evidence="20" type="ORF">BCIN_04g06250</name>
</gene>
<reference evidence="20 21" key="1">
    <citation type="journal article" date="2011" name="PLoS Genet.">
        <title>Genomic analysis of the necrotrophic fungal pathogens Sclerotinia sclerotiorum and Botrytis cinerea.</title>
        <authorList>
            <person name="Amselem J."/>
            <person name="Cuomo C.A."/>
            <person name="van Kan J.A."/>
            <person name="Viaud M."/>
            <person name="Benito E.P."/>
            <person name="Couloux A."/>
            <person name="Coutinho P.M."/>
            <person name="de Vries R.P."/>
            <person name="Dyer P.S."/>
            <person name="Fillinger S."/>
            <person name="Fournier E."/>
            <person name="Gout L."/>
            <person name="Hahn M."/>
            <person name="Kohn L."/>
            <person name="Lapalu N."/>
            <person name="Plummer K.M."/>
            <person name="Pradier J.M."/>
            <person name="Quevillon E."/>
            <person name="Sharon A."/>
            <person name="Simon A."/>
            <person name="ten Have A."/>
            <person name="Tudzynski B."/>
            <person name="Tudzynski P."/>
            <person name="Wincker P."/>
            <person name="Andrew M."/>
            <person name="Anthouard V."/>
            <person name="Beever R.E."/>
            <person name="Beffa R."/>
            <person name="Benoit I."/>
            <person name="Bouzid O."/>
            <person name="Brault B."/>
            <person name="Chen Z."/>
            <person name="Choquer M."/>
            <person name="Collemare J."/>
            <person name="Cotton P."/>
            <person name="Danchin E.G."/>
            <person name="Da Silva C."/>
            <person name="Gautier A."/>
            <person name="Giraud C."/>
            <person name="Giraud T."/>
            <person name="Gonzalez C."/>
            <person name="Grossetete S."/>
            <person name="Guldener U."/>
            <person name="Henrissat B."/>
            <person name="Howlett B.J."/>
            <person name="Kodira C."/>
            <person name="Kretschmer M."/>
            <person name="Lappartient A."/>
            <person name="Leroch M."/>
            <person name="Levis C."/>
            <person name="Mauceli E."/>
            <person name="Neuveglise C."/>
            <person name="Oeser B."/>
            <person name="Pearson M."/>
            <person name="Poulain J."/>
            <person name="Poussereau N."/>
            <person name="Quesneville H."/>
            <person name="Rascle C."/>
            <person name="Schumacher J."/>
            <person name="Segurens B."/>
            <person name="Sexton A."/>
            <person name="Silva E."/>
            <person name="Sirven C."/>
            <person name="Soanes D.M."/>
            <person name="Talbot N.J."/>
            <person name="Templeton M."/>
            <person name="Yandava C."/>
            <person name="Yarden O."/>
            <person name="Zeng Q."/>
            <person name="Rollins J.A."/>
            <person name="Lebrun M.H."/>
            <person name="Dickman M."/>
        </authorList>
    </citation>
    <scope>NUCLEOTIDE SEQUENCE [LARGE SCALE GENOMIC DNA]</scope>
    <source>
        <strain evidence="20 21">B05.10</strain>
    </source>
</reference>
<feature type="chain" id="PRO_5016781103" description="alpha-amylase" evidence="18">
    <location>
        <begin position="23"/>
        <end position="497"/>
    </location>
</feature>
<dbReference type="Gene3D" id="3.20.20.80">
    <property type="entry name" value="Glycosidases"/>
    <property type="match status" value="1"/>
</dbReference>
<dbReference type="InterPro" id="IPR013780">
    <property type="entry name" value="Glyco_hydro_b"/>
</dbReference>
<keyword evidence="10" id="KW-0325">Glycoprotein</keyword>
<name>A0A384JGI9_BOTFB</name>
<dbReference type="GeneID" id="5438396"/>
<evidence type="ECO:0000256" key="17">
    <source>
        <dbReference type="PIRSR" id="PIRSR001024-5"/>
    </source>
</evidence>
<accession>A0A384JGI9</accession>
<dbReference type="InterPro" id="IPR015340">
    <property type="entry name" value="A_amylase_C_dom"/>
</dbReference>
<dbReference type="Pfam" id="PF00128">
    <property type="entry name" value="Alpha-amylase"/>
    <property type="match status" value="1"/>
</dbReference>
<dbReference type="GO" id="GO:0004556">
    <property type="term" value="F:alpha-amylase activity"/>
    <property type="evidence" value="ECO:0007669"/>
    <property type="project" value="UniProtKB-EC"/>
</dbReference>
<evidence type="ECO:0000256" key="12">
    <source>
        <dbReference type="ARBA" id="ARBA00023295"/>
    </source>
</evidence>
<evidence type="ECO:0000256" key="1">
    <source>
        <dbReference type="ARBA" id="ARBA00000548"/>
    </source>
</evidence>
<feature type="binding site" evidence="17">
    <location>
        <position position="253"/>
    </location>
    <ligand>
        <name>substrate</name>
    </ligand>
</feature>
<comment type="cofactor">
    <cofactor evidence="2">
        <name>Ca(2+)</name>
        <dbReference type="ChEBI" id="CHEBI:29108"/>
    </cofactor>
</comment>
<evidence type="ECO:0000256" key="18">
    <source>
        <dbReference type="SAM" id="SignalP"/>
    </source>
</evidence>
<dbReference type="InterPro" id="IPR017853">
    <property type="entry name" value="GH"/>
</dbReference>
<keyword evidence="5 15" id="KW-0479">Metal-binding</keyword>
<evidence type="ECO:0000256" key="15">
    <source>
        <dbReference type="PIRSR" id="PIRSR001024-3"/>
    </source>
</evidence>
<keyword evidence="11" id="KW-0119">Carbohydrate metabolism</keyword>
<feature type="signal peptide" evidence="18">
    <location>
        <begin position="1"/>
        <end position="22"/>
    </location>
</feature>
<dbReference type="InterPro" id="IPR013777">
    <property type="entry name" value="A-amylase-like"/>
</dbReference>
<sequence>MGFSKMLLGALIGIASLNGVQSATPDEWRTRSIYQVFTDRFARTDVSNTTDCPSQTRGYCGGTWQGIINKLDYIQDMGFTAIWISPVVEQVGDPGRGFHGYSAQNLYGLNSHFGDAADLKALATALHDRGMYLMVDVVANHMGSDDTAHNVDFSIMNPFNDSKYFHSVCFINDYNNQTNVELCELGTERYPLPDLNTTRQDVRDLHTTWIKSLVANYSIDGLRVDTVRHVEKDFWPLFNETAGVYCVGEVADGDVDYLCPYQDYIDGLLSYASYFQLTKFFSNTSATSENLIGQLQSQNYQCKDTTLLGSFTENHDQPRFGNYTSDLTLAKNIITYTMLADGIPIIYQGQEQHFHGATDPYDREPIWPTGYDTTSPLYVLVKQLNAIRSLAIARSDTYATYQTQIAYSDPHNIAFRRGDEKCMSLMVLNNIGESAEDYTVEIENVGFEAGSIVTDVLSCRNVMVDEYGGMEVPFVSGLPSVYYPFNLLAGTGWCGQY</sequence>
<dbReference type="PANTHER" id="PTHR10357:SF215">
    <property type="entry name" value="ALPHA-AMYLASE 1"/>
    <property type="match status" value="1"/>
</dbReference>
<keyword evidence="8 15" id="KW-0106">Calcium</keyword>
<evidence type="ECO:0000256" key="11">
    <source>
        <dbReference type="ARBA" id="ARBA00023277"/>
    </source>
</evidence>
<dbReference type="PIRSF" id="PIRSF001024">
    <property type="entry name" value="Alph-amyl_fung"/>
    <property type="match status" value="1"/>
</dbReference>
<feature type="binding site" evidence="17">
    <location>
        <position position="141"/>
    </location>
    <ligand>
        <name>substrate</name>
    </ligand>
</feature>
<feature type="active site" description="Nucleophile" evidence="13">
    <location>
        <position position="225"/>
    </location>
</feature>
<dbReference type="FunFam" id="3.20.20.80:FF:000120">
    <property type="entry name" value="Alpha-amylase A"/>
    <property type="match status" value="1"/>
</dbReference>
<evidence type="ECO:0000256" key="10">
    <source>
        <dbReference type="ARBA" id="ARBA00023180"/>
    </source>
</evidence>
<dbReference type="PANTHER" id="PTHR10357">
    <property type="entry name" value="ALPHA-AMYLASE FAMILY MEMBER"/>
    <property type="match status" value="1"/>
</dbReference>
<feature type="binding site" evidence="17">
    <location>
        <position position="223"/>
    </location>
    <ligand>
        <name>substrate</name>
    </ligand>
</feature>
<feature type="disulfide bond" evidence="16">
    <location>
        <begin position="259"/>
        <end position="302"/>
    </location>
</feature>
<dbReference type="VEuPathDB" id="FungiDB:Bcin04g06250"/>
<protein>
    <recommendedName>
        <fullName evidence="4">alpha-amylase</fullName>
        <ecNumber evidence="4">3.2.1.1</ecNumber>
    </recommendedName>
</protein>
<feature type="binding site" evidence="17">
    <location>
        <position position="363"/>
    </location>
    <ligand>
        <name>substrate</name>
    </ligand>
</feature>
<dbReference type="Pfam" id="PF09260">
    <property type="entry name" value="A_amylase_dom_C"/>
    <property type="match status" value="1"/>
</dbReference>
<dbReference type="CDD" id="cd11319">
    <property type="entry name" value="AmyAc_euk_AmyA"/>
    <property type="match status" value="1"/>
</dbReference>
<feature type="active site" description="Proton donor" evidence="13">
    <location>
        <position position="249"/>
    </location>
</feature>
<comment type="similarity">
    <text evidence="3">Belongs to the glycosyl hydrolase 13 family.</text>
</comment>
<dbReference type="RefSeq" id="XP_024548497.1">
    <property type="nucleotide sequence ID" value="XM_024692716.1"/>
</dbReference>
<keyword evidence="9 16" id="KW-1015">Disulfide bond</keyword>
<feature type="disulfide bond" evidence="16">
    <location>
        <begin position="459"/>
        <end position="494"/>
    </location>
</feature>
<feature type="binding site" evidence="17">
    <location>
        <position position="316"/>
    </location>
    <ligand>
        <name>substrate</name>
    </ligand>
</feature>
<feature type="binding site" evidence="15">
    <location>
        <position position="225"/>
    </location>
    <ligand>
        <name>Ca(2+)</name>
        <dbReference type="ChEBI" id="CHEBI:29108"/>
        <label>2</label>
    </ligand>
</feature>
<dbReference type="SUPFAM" id="SSF51445">
    <property type="entry name" value="(Trans)glycosidases"/>
    <property type="match status" value="1"/>
</dbReference>
<evidence type="ECO:0000256" key="5">
    <source>
        <dbReference type="ARBA" id="ARBA00022723"/>
    </source>
</evidence>
<keyword evidence="21" id="KW-1185">Reference proteome</keyword>